<reference evidence="2 3" key="1">
    <citation type="submission" date="2020-08" db="EMBL/GenBank/DDBJ databases">
        <authorList>
            <person name="Newling K."/>
            <person name="Davey J."/>
            <person name="Forrester S."/>
        </authorList>
    </citation>
    <scope>NUCLEOTIDE SEQUENCE [LARGE SCALE GENOMIC DNA]</scope>
    <source>
        <strain evidence="3">Crithidia deanei Carvalho (ATCC PRA-265)</strain>
    </source>
</reference>
<dbReference type="VEuPathDB" id="TriTrypDB:ADEAN_000092600"/>
<accession>A0A7G2C1R4</accession>
<dbReference type="Pfam" id="PF01039">
    <property type="entry name" value="Carboxyl_trans"/>
    <property type="match status" value="1"/>
</dbReference>
<keyword evidence="3" id="KW-1185">Reference proteome</keyword>
<dbReference type="InterPro" id="IPR049076">
    <property type="entry name" value="ACCA"/>
</dbReference>
<dbReference type="SUPFAM" id="SSF52096">
    <property type="entry name" value="ClpP/crotonase"/>
    <property type="match status" value="1"/>
</dbReference>
<evidence type="ECO:0000313" key="3">
    <source>
        <dbReference type="Proteomes" id="UP000515908"/>
    </source>
</evidence>
<evidence type="ECO:0000313" key="2">
    <source>
        <dbReference type="EMBL" id="CAD2213485.1"/>
    </source>
</evidence>
<name>A0A7G2C1R4_9TRYP</name>
<protein>
    <submittedName>
        <fullName evidence="2">Carboxyl transferase domain containing protein, putative</fullName>
    </submittedName>
</protein>
<evidence type="ECO:0000259" key="1">
    <source>
        <dbReference type="PROSITE" id="PS50989"/>
    </source>
</evidence>
<dbReference type="GO" id="GO:0016740">
    <property type="term" value="F:transferase activity"/>
    <property type="evidence" value="ECO:0007669"/>
    <property type="project" value="UniProtKB-KW"/>
</dbReference>
<dbReference type="InterPro" id="IPR034733">
    <property type="entry name" value="AcCoA_carboxyl_beta"/>
</dbReference>
<dbReference type="PANTHER" id="PTHR45728">
    <property type="entry name" value="ACETYL-COA CARBOXYLASE, ISOFORM A"/>
    <property type="match status" value="1"/>
</dbReference>
<dbReference type="InterPro" id="IPR011763">
    <property type="entry name" value="COA_CT_C"/>
</dbReference>
<dbReference type="GO" id="GO:0003989">
    <property type="term" value="F:acetyl-CoA carboxylase activity"/>
    <property type="evidence" value="ECO:0007669"/>
    <property type="project" value="InterPro"/>
</dbReference>
<dbReference type="GO" id="GO:0006633">
    <property type="term" value="P:fatty acid biosynthetic process"/>
    <property type="evidence" value="ECO:0007669"/>
    <property type="project" value="TreeGrafter"/>
</dbReference>
<dbReference type="PROSITE" id="PS50989">
    <property type="entry name" value="COA_CT_CTER"/>
    <property type="match status" value="1"/>
</dbReference>
<proteinExistence type="predicted"/>
<dbReference type="InterPro" id="IPR029045">
    <property type="entry name" value="ClpP/crotonase-like_dom_sf"/>
</dbReference>
<keyword evidence="2" id="KW-0808">Transferase</keyword>
<dbReference type="Gene3D" id="3.90.226.10">
    <property type="entry name" value="2-enoyl-CoA Hydratase, Chain A, domain 1"/>
    <property type="match status" value="1"/>
</dbReference>
<feature type="domain" description="CoA carboxyltransferase C-terminal" evidence="1">
    <location>
        <begin position="1"/>
        <end position="271"/>
    </location>
</feature>
<dbReference type="AlphaFoldDB" id="A0A7G2C1R4"/>
<dbReference type="PANTHER" id="PTHR45728:SF3">
    <property type="entry name" value="ACETYL-COA CARBOXYLASE"/>
    <property type="match status" value="1"/>
</dbReference>
<organism evidence="2 3">
    <name type="scientific">Angomonas deanei</name>
    <dbReference type="NCBI Taxonomy" id="59799"/>
    <lineage>
        <taxon>Eukaryota</taxon>
        <taxon>Discoba</taxon>
        <taxon>Euglenozoa</taxon>
        <taxon>Kinetoplastea</taxon>
        <taxon>Metakinetoplastina</taxon>
        <taxon>Trypanosomatida</taxon>
        <taxon>Trypanosomatidae</taxon>
        <taxon>Strigomonadinae</taxon>
        <taxon>Angomonas</taxon>
    </lineage>
</organism>
<dbReference type="OrthoDB" id="278319at2759"/>
<dbReference type="EMBL" id="LR877146">
    <property type="protein sequence ID" value="CAD2213485.1"/>
    <property type="molecule type" value="Genomic_DNA"/>
</dbReference>
<gene>
    <name evidence="2" type="ORF">ADEAN_000092600</name>
</gene>
<dbReference type="Proteomes" id="UP000515908">
    <property type="component" value="Chromosome 02"/>
</dbReference>
<sequence>MDRSGLFDRGSWTETLEGWAKTVVAGRATLGGIPCGVILVETRLTKKFNPADPADPTSASSFVTQAGQVWFPDSARKTADALDDFHHERLPCFILANWRGFSGGMRDMYDEVLKFGASIVDNLRVYTAPVFIYIPPFGELRGGAWVVVDPVINHNGAVEMYCDPTSRGGILEASGVAEIKFRDNDVRELIRRSNPELTSIDPKKAREEENNLLPRYRDVAVRFADLHDTYVRMKAVGVVRDVIPWKDSRRIFAGKLTRKLKELEVANDLVEAKVAPTLAEAVRFIQETFRTENPTGPAWGTDDKTHLQWLEEQRGKWETVKSEKEAAPEGSIRDFLASCQSPEDIKKCFAELFKDKQFAEAAAEVLQQEAGVSSTVFED</sequence>